<evidence type="ECO:0000313" key="3">
    <source>
        <dbReference type="Proteomes" id="UP000886687"/>
    </source>
</evidence>
<dbReference type="Pfam" id="PF00581">
    <property type="entry name" value="Rhodanese"/>
    <property type="match status" value="1"/>
</dbReference>
<sequence>MGYSDIEASKIETLLSTADPLILDRRDQPSQKRGRMPSALPVSDETIGQLIRRRRSNPAVLVYCYHGNQSRGLCSFLSQMGLKNVHNLAGGWEAWERFKASNDKTGKEA</sequence>
<dbReference type="PROSITE" id="PS50206">
    <property type="entry name" value="RHODANESE_3"/>
    <property type="match status" value="1"/>
</dbReference>
<accession>A0A9E4N0K7</accession>
<proteinExistence type="predicted"/>
<evidence type="ECO:0000259" key="1">
    <source>
        <dbReference type="PROSITE" id="PS50206"/>
    </source>
</evidence>
<evidence type="ECO:0000313" key="2">
    <source>
        <dbReference type="EMBL" id="MCG7938885.1"/>
    </source>
</evidence>
<dbReference type="Proteomes" id="UP000886687">
    <property type="component" value="Unassembled WGS sequence"/>
</dbReference>
<organism evidence="2 3">
    <name type="scientific">Candidatus Thiodiazotropha lotti</name>
    <dbReference type="NCBI Taxonomy" id="2792787"/>
    <lineage>
        <taxon>Bacteria</taxon>
        <taxon>Pseudomonadati</taxon>
        <taxon>Pseudomonadota</taxon>
        <taxon>Gammaproteobacteria</taxon>
        <taxon>Chromatiales</taxon>
        <taxon>Sedimenticolaceae</taxon>
        <taxon>Candidatus Thiodiazotropha</taxon>
    </lineage>
</organism>
<reference evidence="2" key="1">
    <citation type="journal article" date="2021" name="Proc. Natl. Acad. Sci. U.S.A.">
        <title>Global biogeography of chemosynthetic symbionts reveals both localized and globally distributed symbiont groups. .</title>
        <authorList>
            <person name="Osvatic J.T."/>
            <person name="Wilkins L.G.E."/>
            <person name="Leibrecht L."/>
            <person name="Leray M."/>
            <person name="Zauner S."/>
            <person name="Polzin J."/>
            <person name="Camacho Y."/>
            <person name="Gros O."/>
            <person name="van Gils J.A."/>
            <person name="Eisen J.A."/>
            <person name="Petersen J.M."/>
            <person name="Yuen B."/>
        </authorList>
    </citation>
    <scope>NUCLEOTIDE SEQUENCE</scope>
    <source>
        <strain evidence="2">MAGL173</strain>
    </source>
</reference>
<dbReference type="EMBL" id="JAEPDI010000004">
    <property type="protein sequence ID" value="MCG7938885.1"/>
    <property type="molecule type" value="Genomic_DNA"/>
</dbReference>
<protein>
    <recommendedName>
        <fullName evidence="1">Rhodanese domain-containing protein</fullName>
    </recommendedName>
</protein>
<dbReference type="InterPro" id="IPR036873">
    <property type="entry name" value="Rhodanese-like_dom_sf"/>
</dbReference>
<dbReference type="Gene3D" id="3.40.250.10">
    <property type="entry name" value="Rhodanese-like domain"/>
    <property type="match status" value="1"/>
</dbReference>
<dbReference type="SMART" id="SM00450">
    <property type="entry name" value="RHOD"/>
    <property type="match status" value="1"/>
</dbReference>
<gene>
    <name evidence="2" type="ORF">JAZ04_08520</name>
</gene>
<dbReference type="SUPFAM" id="SSF52821">
    <property type="entry name" value="Rhodanese/Cell cycle control phosphatase"/>
    <property type="match status" value="1"/>
</dbReference>
<comment type="caution">
    <text evidence="2">The sequence shown here is derived from an EMBL/GenBank/DDBJ whole genome shotgun (WGS) entry which is preliminary data.</text>
</comment>
<dbReference type="InterPro" id="IPR001763">
    <property type="entry name" value="Rhodanese-like_dom"/>
</dbReference>
<name>A0A9E4N0K7_9GAMM</name>
<feature type="domain" description="Rhodanese" evidence="1">
    <location>
        <begin position="16"/>
        <end position="97"/>
    </location>
</feature>
<dbReference type="PANTHER" id="PTHR43031">
    <property type="entry name" value="FAD-DEPENDENT OXIDOREDUCTASE"/>
    <property type="match status" value="1"/>
</dbReference>
<dbReference type="AlphaFoldDB" id="A0A9E4N0K7"/>
<dbReference type="PANTHER" id="PTHR43031:SF16">
    <property type="entry name" value="OXIDOREDUCTASE"/>
    <property type="match status" value="1"/>
</dbReference>
<dbReference type="InterPro" id="IPR050229">
    <property type="entry name" value="GlpE_sulfurtransferase"/>
</dbReference>